<feature type="binding site" description="in other chain" evidence="8">
    <location>
        <begin position="139"/>
        <end position="141"/>
    </location>
    <ligand>
        <name>FMN</name>
        <dbReference type="ChEBI" id="CHEBI:58210"/>
        <note>ligand shared between dimeric partners</note>
    </ligand>
</feature>
<evidence type="ECO:0000256" key="2">
    <source>
        <dbReference type="ARBA" id="ARBA00022630"/>
    </source>
</evidence>
<feature type="binding site" description="in other chain" evidence="8">
    <location>
        <begin position="14"/>
        <end position="16"/>
    </location>
    <ligand>
        <name>FMN</name>
        <dbReference type="ChEBI" id="CHEBI:58210"/>
        <note>ligand shared between dimeric partners</note>
    </ligand>
</feature>
<keyword evidence="6 7" id="KW-0520">NAD</keyword>
<protein>
    <recommendedName>
        <fullName evidence="7">Putative NAD(P)H nitroreductase</fullName>
        <ecNumber evidence="7">1.-.-.-</ecNumber>
    </recommendedName>
</protein>
<proteinExistence type="inferred from homology"/>
<evidence type="ECO:0000256" key="5">
    <source>
        <dbReference type="ARBA" id="ARBA00023002"/>
    </source>
</evidence>
<dbReference type="RefSeq" id="WP_141165608.1">
    <property type="nucleotide sequence ID" value="NZ_VHLH01000004.1"/>
</dbReference>
<keyword evidence="3 7" id="KW-0288">FMN</keyword>
<dbReference type="SUPFAM" id="SSF55469">
    <property type="entry name" value="FMN-dependent nitroreductase-like"/>
    <property type="match status" value="1"/>
</dbReference>
<dbReference type="CDD" id="cd02135">
    <property type="entry name" value="YdjA-like"/>
    <property type="match status" value="1"/>
</dbReference>
<dbReference type="InterPro" id="IPR029479">
    <property type="entry name" value="Nitroreductase"/>
</dbReference>
<evidence type="ECO:0000313" key="12">
    <source>
        <dbReference type="Proteomes" id="UP000320314"/>
    </source>
</evidence>
<dbReference type="AlphaFoldDB" id="A0A506UCV9"/>
<keyword evidence="4 7" id="KW-0521">NADP</keyword>
<evidence type="ECO:0000256" key="9">
    <source>
        <dbReference type="SAM" id="MobiDB-lite"/>
    </source>
</evidence>
<dbReference type="Proteomes" id="UP000320314">
    <property type="component" value="Unassembled WGS sequence"/>
</dbReference>
<feature type="domain" description="Nitroreductase" evidence="10">
    <location>
        <begin position="24"/>
        <end position="169"/>
    </location>
</feature>
<evidence type="ECO:0000256" key="6">
    <source>
        <dbReference type="ARBA" id="ARBA00023027"/>
    </source>
</evidence>
<comment type="similarity">
    <text evidence="1 7">Belongs to the nitroreductase family.</text>
</comment>
<evidence type="ECO:0000256" key="4">
    <source>
        <dbReference type="ARBA" id="ARBA00022857"/>
    </source>
</evidence>
<evidence type="ECO:0000313" key="11">
    <source>
        <dbReference type="EMBL" id="TPW31246.1"/>
    </source>
</evidence>
<dbReference type="Pfam" id="PF00881">
    <property type="entry name" value="Nitroreductase"/>
    <property type="match status" value="1"/>
</dbReference>
<keyword evidence="2 7" id="KW-0285">Flavoprotein</keyword>
<dbReference type="InterPro" id="IPR026021">
    <property type="entry name" value="YdjA-like"/>
</dbReference>
<sequence length="194" mass="21394">MAESPSLKSYMQNRRSSPVLQLGEPGPSRDEIAEILSIAARVPDHGKLAPWRFVVFRGEERERLGRSLAAIAQEQRPGIGEEILKVERERLTRAPVVVMLVSRAGPHAKIPEWEQQLSAGAAGMNLLIAANALGYAACWLTEWMAYDTAAASVLGIEPSERIAGFIHIGSNDQKPFERDRPELEEIVTWVGGEE</sequence>
<feature type="binding site" evidence="8">
    <location>
        <position position="41"/>
    </location>
    <ligand>
        <name>FMN</name>
        <dbReference type="ChEBI" id="CHEBI:58210"/>
        <note>ligand shared between dimeric partners</note>
    </ligand>
</feature>
<dbReference type="PANTHER" id="PTHR43821">
    <property type="entry name" value="NAD(P)H NITROREDUCTASE YDJA-RELATED"/>
    <property type="match status" value="1"/>
</dbReference>
<dbReference type="PANTHER" id="PTHR43821:SF1">
    <property type="entry name" value="NAD(P)H NITROREDUCTASE YDJA-RELATED"/>
    <property type="match status" value="1"/>
</dbReference>
<organism evidence="11 12">
    <name type="scientific">Pararhizobium mangrovi</name>
    <dbReference type="NCBI Taxonomy" id="2590452"/>
    <lineage>
        <taxon>Bacteria</taxon>
        <taxon>Pseudomonadati</taxon>
        <taxon>Pseudomonadota</taxon>
        <taxon>Alphaproteobacteria</taxon>
        <taxon>Hyphomicrobiales</taxon>
        <taxon>Rhizobiaceae</taxon>
        <taxon>Rhizobium/Agrobacterium group</taxon>
        <taxon>Pararhizobium</taxon>
    </lineage>
</organism>
<evidence type="ECO:0000256" key="3">
    <source>
        <dbReference type="ARBA" id="ARBA00022643"/>
    </source>
</evidence>
<evidence type="ECO:0000256" key="7">
    <source>
        <dbReference type="PIRNR" id="PIRNR000232"/>
    </source>
</evidence>
<feature type="compositionally biased region" description="Polar residues" evidence="9">
    <location>
        <begin position="1"/>
        <end position="19"/>
    </location>
</feature>
<comment type="caution">
    <text evidence="11">The sequence shown here is derived from an EMBL/GenBank/DDBJ whole genome shotgun (WGS) entry which is preliminary data.</text>
</comment>
<dbReference type="EMBL" id="VHLH01000004">
    <property type="protein sequence ID" value="TPW31246.1"/>
    <property type="molecule type" value="Genomic_DNA"/>
</dbReference>
<dbReference type="Gene3D" id="3.40.109.10">
    <property type="entry name" value="NADH Oxidase"/>
    <property type="match status" value="1"/>
</dbReference>
<reference evidence="11 12" key="1">
    <citation type="submission" date="2019-06" db="EMBL/GenBank/DDBJ databases">
        <authorList>
            <person name="Li M."/>
        </authorList>
    </citation>
    <scope>NUCLEOTIDE SEQUENCE [LARGE SCALE GENOMIC DNA]</scope>
    <source>
        <strain evidence="11 12">BGMRC6574</strain>
    </source>
</reference>
<evidence type="ECO:0000256" key="8">
    <source>
        <dbReference type="PIRSR" id="PIRSR000232-1"/>
    </source>
</evidence>
<evidence type="ECO:0000256" key="1">
    <source>
        <dbReference type="ARBA" id="ARBA00007118"/>
    </source>
</evidence>
<feature type="binding site" evidence="8">
    <location>
        <position position="45"/>
    </location>
    <ligand>
        <name>FMN</name>
        <dbReference type="ChEBI" id="CHEBI:58210"/>
        <note>ligand shared between dimeric partners</note>
    </ligand>
</feature>
<dbReference type="EC" id="1.-.-.-" evidence="7"/>
<gene>
    <name evidence="11" type="ORF">FJU11_03345</name>
</gene>
<dbReference type="InterPro" id="IPR052530">
    <property type="entry name" value="NAD(P)H_nitroreductase"/>
</dbReference>
<dbReference type="PIRSF" id="PIRSF000232">
    <property type="entry name" value="YdjA"/>
    <property type="match status" value="1"/>
</dbReference>
<dbReference type="OrthoDB" id="9804207at2"/>
<feature type="region of interest" description="Disordered" evidence="9">
    <location>
        <begin position="1"/>
        <end position="26"/>
    </location>
</feature>
<comment type="cofactor">
    <cofactor evidence="8">
        <name>FMN</name>
        <dbReference type="ChEBI" id="CHEBI:58210"/>
    </cofactor>
    <text evidence="8">Binds 1 FMN per subunit.</text>
</comment>
<dbReference type="InterPro" id="IPR000415">
    <property type="entry name" value="Nitroreductase-like"/>
</dbReference>
<name>A0A506UCV9_9HYPH</name>
<keyword evidence="12" id="KW-1185">Reference proteome</keyword>
<dbReference type="GO" id="GO:0016491">
    <property type="term" value="F:oxidoreductase activity"/>
    <property type="evidence" value="ECO:0007669"/>
    <property type="project" value="UniProtKB-UniRule"/>
</dbReference>
<accession>A0A506UCV9</accession>
<evidence type="ECO:0000259" key="10">
    <source>
        <dbReference type="Pfam" id="PF00881"/>
    </source>
</evidence>
<keyword evidence="5 7" id="KW-0560">Oxidoreductase</keyword>